<accession>A0ABY9WFR6</accession>
<organism evidence="2 3">
    <name type="scientific">Archangium minus</name>
    <dbReference type="NCBI Taxonomy" id="83450"/>
    <lineage>
        <taxon>Bacteria</taxon>
        <taxon>Pseudomonadati</taxon>
        <taxon>Myxococcota</taxon>
        <taxon>Myxococcia</taxon>
        <taxon>Myxococcales</taxon>
        <taxon>Cystobacterineae</taxon>
        <taxon>Archangiaceae</taxon>
        <taxon>Archangium</taxon>
    </lineage>
</organism>
<feature type="region of interest" description="Disordered" evidence="1">
    <location>
        <begin position="1"/>
        <end position="38"/>
    </location>
</feature>
<proteinExistence type="predicted"/>
<dbReference type="RefSeq" id="WP_395812603.1">
    <property type="nucleotide sequence ID" value="NZ_CP043494.1"/>
</dbReference>
<dbReference type="Proteomes" id="UP001611383">
    <property type="component" value="Chromosome"/>
</dbReference>
<gene>
    <name evidence="2" type="ORF">F0U60_00070</name>
</gene>
<name>A0ABY9WFR6_9BACT</name>
<keyword evidence="3" id="KW-1185">Reference proteome</keyword>
<evidence type="ECO:0000313" key="3">
    <source>
        <dbReference type="Proteomes" id="UP001611383"/>
    </source>
</evidence>
<sequence>MADKDKDKGRKYNPVHPHEHEEGKPPFAKDRVERGLEADDTRPLYAADSIHATSEQKFALDSDGPVGGYVPDIRSPIDEADEEIRLLRGQEERDKDRD</sequence>
<evidence type="ECO:0000313" key="2">
    <source>
        <dbReference type="EMBL" id="WNG42661.1"/>
    </source>
</evidence>
<protein>
    <submittedName>
        <fullName evidence="2">Uncharacterized protein</fullName>
    </submittedName>
</protein>
<dbReference type="EMBL" id="CP043494">
    <property type="protein sequence ID" value="WNG42661.1"/>
    <property type="molecule type" value="Genomic_DNA"/>
</dbReference>
<evidence type="ECO:0000256" key="1">
    <source>
        <dbReference type="SAM" id="MobiDB-lite"/>
    </source>
</evidence>
<reference evidence="2 3" key="1">
    <citation type="submission" date="2019-08" db="EMBL/GenBank/DDBJ databases">
        <title>Archangium and Cystobacter genomes.</title>
        <authorList>
            <person name="Chen I.-C.K."/>
            <person name="Wielgoss S."/>
        </authorList>
    </citation>
    <scope>NUCLEOTIDE SEQUENCE [LARGE SCALE GENOMIC DNA]</scope>
    <source>
        <strain evidence="2 3">Cbm 6</strain>
    </source>
</reference>